<keyword evidence="1" id="KW-0472">Membrane</keyword>
<name>A0A226D6D3_FOLCA</name>
<evidence type="ECO:0000313" key="2">
    <source>
        <dbReference type="EMBL" id="OXA40424.1"/>
    </source>
</evidence>
<dbReference type="EMBL" id="LNIX01000033">
    <property type="protein sequence ID" value="OXA40424.1"/>
    <property type="molecule type" value="Genomic_DNA"/>
</dbReference>
<keyword evidence="1" id="KW-0812">Transmembrane</keyword>
<dbReference type="AlphaFoldDB" id="A0A226D6D3"/>
<reference evidence="2 3" key="1">
    <citation type="submission" date="2015-12" db="EMBL/GenBank/DDBJ databases">
        <title>The genome of Folsomia candida.</title>
        <authorList>
            <person name="Faddeeva A."/>
            <person name="Derks M.F."/>
            <person name="Anvar Y."/>
            <person name="Smit S."/>
            <person name="Van Straalen N."/>
            <person name="Roelofs D."/>
        </authorList>
    </citation>
    <scope>NUCLEOTIDE SEQUENCE [LARGE SCALE GENOMIC DNA]</scope>
    <source>
        <strain evidence="2 3">VU population</strain>
        <tissue evidence="2">Whole body</tissue>
    </source>
</reference>
<keyword evidence="1" id="KW-1133">Transmembrane helix</keyword>
<proteinExistence type="predicted"/>
<evidence type="ECO:0008006" key="4">
    <source>
        <dbReference type="Google" id="ProtNLM"/>
    </source>
</evidence>
<gene>
    <name evidence="2" type="ORF">Fcan01_24630</name>
</gene>
<protein>
    <recommendedName>
        <fullName evidence="4">Transmembrane protein</fullName>
    </recommendedName>
</protein>
<accession>A0A226D6D3</accession>
<dbReference type="Proteomes" id="UP000198287">
    <property type="component" value="Unassembled WGS sequence"/>
</dbReference>
<keyword evidence="3" id="KW-1185">Reference proteome</keyword>
<evidence type="ECO:0000256" key="1">
    <source>
        <dbReference type="SAM" id="Phobius"/>
    </source>
</evidence>
<feature type="transmembrane region" description="Helical" evidence="1">
    <location>
        <begin position="7"/>
        <end position="28"/>
    </location>
</feature>
<comment type="caution">
    <text evidence="2">The sequence shown here is derived from an EMBL/GenBank/DDBJ whole genome shotgun (WGS) entry which is preliminary data.</text>
</comment>
<sequence length="116" mass="12861">MEDEDKDFFATMFGVVFFFYMGVMYYAVGCVPTILPDSPTSGEDNKCGSCEKVRKVDGLCLFLGHGKVVLCFLVSSLEANFVSGRKQRSSCLKGGDDIRKGLKFYGLNTFFLSFGK</sequence>
<organism evidence="2 3">
    <name type="scientific">Folsomia candida</name>
    <name type="common">Springtail</name>
    <dbReference type="NCBI Taxonomy" id="158441"/>
    <lineage>
        <taxon>Eukaryota</taxon>
        <taxon>Metazoa</taxon>
        <taxon>Ecdysozoa</taxon>
        <taxon>Arthropoda</taxon>
        <taxon>Hexapoda</taxon>
        <taxon>Collembola</taxon>
        <taxon>Entomobryomorpha</taxon>
        <taxon>Isotomoidea</taxon>
        <taxon>Isotomidae</taxon>
        <taxon>Proisotominae</taxon>
        <taxon>Folsomia</taxon>
    </lineage>
</organism>
<evidence type="ECO:0000313" key="3">
    <source>
        <dbReference type="Proteomes" id="UP000198287"/>
    </source>
</evidence>